<name>A0A316TW25_9BACT</name>
<dbReference type="InterPro" id="IPR036942">
    <property type="entry name" value="Beta-barrel_TonB_sf"/>
</dbReference>
<dbReference type="Gene3D" id="2.170.130.10">
    <property type="entry name" value="TonB-dependent receptor, plug domain"/>
    <property type="match status" value="1"/>
</dbReference>
<evidence type="ECO:0000259" key="13">
    <source>
        <dbReference type="Pfam" id="PF00593"/>
    </source>
</evidence>
<evidence type="ECO:0000256" key="7">
    <source>
        <dbReference type="ARBA" id="ARBA00023136"/>
    </source>
</evidence>
<dbReference type="SUPFAM" id="SSF56935">
    <property type="entry name" value="Porins"/>
    <property type="match status" value="1"/>
</dbReference>
<comment type="similarity">
    <text evidence="10 11">Belongs to the TonB-dependent receptor family.</text>
</comment>
<evidence type="ECO:0000256" key="6">
    <source>
        <dbReference type="ARBA" id="ARBA00023077"/>
    </source>
</evidence>
<gene>
    <name evidence="15" type="ORF">DDZ15_02405</name>
</gene>
<sequence>MKVFLSLYLVVGLTCLAHSQTITVTDQKTGEPLEGVVLMSVRSEAALITDARGEADISSLEGAETILIRSLGYKTRTLSFGQIEDMNYEVALEPSILNLDQLVVSATRWRQTSGNIPLKIVSVTPEELTLQNPQTAADLLNVTGKVFIQKSQQGGGSPMIRGFATNRLIYTIDGVRMNTAIFRGGNIQNVINLDPFAIENTEVLFGPGSVIYGSDAIGGVMSFQTLTPRLSPDDELLLTGKAETRFSSANNERTGHFDVSIGRKKWAAVTSFSSWDYDHLRQGSHGPDDYLKGFYPQRQDSLDVLIVQDDPLLQIPTAYSQINLMQKARYKPNETWDFQYGFHFSETSSYGRYDRHQRIREGTARYGEWKYGPQKWLMNNLSGRYTQSNAIFDQLSLRVAHQSFEESRISRNFNDDTRQRRIENVEAYSANLDFTKNTGTRNTIYYGIEYILNDVTSIGRNEFIFDSVIKPDSISSGPSRYPLSTWESLAAYANTEYRLSSRITFQGGLRYNRFMLESDFSNNADFYPFPFRTAEINNGALTGSIGAVYKPDERWVIRANAGTAFRSPNVDDVGKVFDSEQGTVVVPNPGLEAEYAYSFDLGIAKAFRGRAKLDVTGYYTILDNAMVRRDFEINGQDSIQYDGVLSRVQALQNAAVARVYGVQAGVEVRLYDGFNFLSDVNYQSGEEELDDGSISPSRHAAPLFGMSRLRYERNGLMLELNTIYQGKRAHEDLAVSEKGKEEIYALDENGNTYSPAWYTLNFKSMYRLSETFSMSAGIENMTDRRYRPYSSGLSGPGRNFVLSLRAEF</sequence>
<evidence type="ECO:0000256" key="11">
    <source>
        <dbReference type="RuleBase" id="RU003357"/>
    </source>
</evidence>
<evidence type="ECO:0000256" key="3">
    <source>
        <dbReference type="ARBA" id="ARBA00022452"/>
    </source>
</evidence>
<organism evidence="15 16">
    <name type="scientific">Rhodohalobacter mucosus</name>
    <dbReference type="NCBI Taxonomy" id="2079485"/>
    <lineage>
        <taxon>Bacteria</taxon>
        <taxon>Pseudomonadati</taxon>
        <taxon>Balneolota</taxon>
        <taxon>Balneolia</taxon>
        <taxon>Balneolales</taxon>
        <taxon>Balneolaceae</taxon>
        <taxon>Rhodohalobacter</taxon>
    </lineage>
</organism>
<feature type="chain" id="PRO_5016331134" evidence="12">
    <location>
        <begin position="20"/>
        <end position="808"/>
    </location>
</feature>
<dbReference type="CDD" id="cd01347">
    <property type="entry name" value="ligand_gated_channel"/>
    <property type="match status" value="1"/>
</dbReference>
<comment type="caution">
    <text evidence="15">The sequence shown here is derived from an EMBL/GenBank/DDBJ whole genome shotgun (WGS) entry which is preliminary data.</text>
</comment>
<evidence type="ECO:0000256" key="10">
    <source>
        <dbReference type="PROSITE-ProRule" id="PRU01360"/>
    </source>
</evidence>
<dbReference type="EMBL" id="QGGB01000002">
    <property type="protein sequence ID" value="PWN08051.1"/>
    <property type="molecule type" value="Genomic_DNA"/>
</dbReference>
<feature type="domain" description="TonB-dependent receptor plug" evidence="14">
    <location>
        <begin position="116"/>
        <end position="220"/>
    </location>
</feature>
<evidence type="ECO:0000256" key="8">
    <source>
        <dbReference type="ARBA" id="ARBA00023170"/>
    </source>
</evidence>
<evidence type="ECO:0000256" key="2">
    <source>
        <dbReference type="ARBA" id="ARBA00022448"/>
    </source>
</evidence>
<feature type="signal peptide" evidence="12">
    <location>
        <begin position="1"/>
        <end position="19"/>
    </location>
</feature>
<dbReference type="GO" id="GO:0015344">
    <property type="term" value="F:siderophore uptake transmembrane transporter activity"/>
    <property type="evidence" value="ECO:0007669"/>
    <property type="project" value="TreeGrafter"/>
</dbReference>
<reference evidence="15 16" key="1">
    <citation type="submission" date="2018-05" db="EMBL/GenBank/DDBJ databases">
        <title>Rhodohalobacter halophilus gen. nov., sp. nov., a moderately halophilic member of the family Balneolaceae.</title>
        <authorList>
            <person name="Liu Z.-W."/>
        </authorList>
    </citation>
    <scope>NUCLEOTIDE SEQUENCE [LARGE SCALE GENOMIC DNA]</scope>
    <source>
        <strain evidence="15 16">8A47</strain>
    </source>
</reference>
<dbReference type="InterPro" id="IPR037066">
    <property type="entry name" value="Plug_dom_sf"/>
</dbReference>
<dbReference type="GO" id="GO:0044718">
    <property type="term" value="P:siderophore transmembrane transport"/>
    <property type="evidence" value="ECO:0007669"/>
    <property type="project" value="TreeGrafter"/>
</dbReference>
<protein>
    <submittedName>
        <fullName evidence="15">TonB-dependent receptor</fullName>
    </submittedName>
</protein>
<dbReference type="Pfam" id="PF07715">
    <property type="entry name" value="Plug"/>
    <property type="match status" value="1"/>
</dbReference>
<keyword evidence="6 11" id="KW-0798">TonB box</keyword>
<dbReference type="GO" id="GO:0009279">
    <property type="term" value="C:cell outer membrane"/>
    <property type="evidence" value="ECO:0007669"/>
    <property type="project" value="UniProtKB-SubCell"/>
</dbReference>
<dbReference type="OrthoDB" id="9795928at2"/>
<keyword evidence="8 15" id="KW-0675">Receptor</keyword>
<evidence type="ECO:0000256" key="12">
    <source>
        <dbReference type="SAM" id="SignalP"/>
    </source>
</evidence>
<keyword evidence="5 12" id="KW-0732">Signal</keyword>
<evidence type="ECO:0000259" key="14">
    <source>
        <dbReference type="Pfam" id="PF07715"/>
    </source>
</evidence>
<comment type="subcellular location">
    <subcellularLocation>
        <location evidence="1 10">Cell outer membrane</location>
        <topology evidence="1 10">Multi-pass membrane protein</topology>
    </subcellularLocation>
</comment>
<evidence type="ECO:0000256" key="5">
    <source>
        <dbReference type="ARBA" id="ARBA00022729"/>
    </source>
</evidence>
<keyword evidence="4 10" id="KW-0812">Transmembrane</keyword>
<dbReference type="InterPro" id="IPR039426">
    <property type="entry name" value="TonB-dep_rcpt-like"/>
</dbReference>
<evidence type="ECO:0000313" key="16">
    <source>
        <dbReference type="Proteomes" id="UP000245533"/>
    </source>
</evidence>
<keyword evidence="9 10" id="KW-0998">Cell outer membrane</keyword>
<dbReference type="SUPFAM" id="SSF49464">
    <property type="entry name" value="Carboxypeptidase regulatory domain-like"/>
    <property type="match status" value="1"/>
</dbReference>
<evidence type="ECO:0000313" key="15">
    <source>
        <dbReference type="EMBL" id="PWN08051.1"/>
    </source>
</evidence>
<dbReference type="InterPro" id="IPR010917">
    <property type="entry name" value="TonB_rcpt_CS"/>
</dbReference>
<dbReference type="Pfam" id="PF00593">
    <property type="entry name" value="TonB_dep_Rec_b-barrel"/>
    <property type="match status" value="1"/>
</dbReference>
<feature type="domain" description="TonB-dependent receptor-like beta-barrel" evidence="13">
    <location>
        <begin position="335"/>
        <end position="780"/>
    </location>
</feature>
<dbReference type="Proteomes" id="UP000245533">
    <property type="component" value="Unassembled WGS sequence"/>
</dbReference>
<dbReference type="AlphaFoldDB" id="A0A316TW25"/>
<keyword evidence="7 10" id="KW-0472">Membrane</keyword>
<accession>A0A316TW25</accession>
<dbReference type="InterPro" id="IPR000531">
    <property type="entry name" value="Beta-barrel_TonB"/>
</dbReference>
<dbReference type="PROSITE" id="PS01156">
    <property type="entry name" value="TONB_DEPENDENT_REC_2"/>
    <property type="match status" value="1"/>
</dbReference>
<proteinExistence type="inferred from homology"/>
<dbReference type="PANTHER" id="PTHR30069">
    <property type="entry name" value="TONB-DEPENDENT OUTER MEMBRANE RECEPTOR"/>
    <property type="match status" value="1"/>
</dbReference>
<dbReference type="PROSITE" id="PS52016">
    <property type="entry name" value="TONB_DEPENDENT_REC_3"/>
    <property type="match status" value="1"/>
</dbReference>
<dbReference type="InterPro" id="IPR012910">
    <property type="entry name" value="Plug_dom"/>
</dbReference>
<dbReference type="InterPro" id="IPR008969">
    <property type="entry name" value="CarboxyPept-like_regulatory"/>
</dbReference>
<keyword evidence="2 10" id="KW-0813">Transport</keyword>
<keyword evidence="3 10" id="KW-1134">Transmembrane beta strand</keyword>
<dbReference type="Gene3D" id="2.40.170.20">
    <property type="entry name" value="TonB-dependent receptor, beta-barrel domain"/>
    <property type="match status" value="1"/>
</dbReference>
<evidence type="ECO:0000256" key="4">
    <source>
        <dbReference type="ARBA" id="ARBA00022692"/>
    </source>
</evidence>
<evidence type="ECO:0000256" key="9">
    <source>
        <dbReference type="ARBA" id="ARBA00023237"/>
    </source>
</evidence>
<evidence type="ECO:0000256" key="1">
    <source>
        <dbReference type="ARBA" id="ARBA00004571"/>
    </source>
</evidence>
<dbReference type="PANTHER" id="PTHR30069:SF29">
    <property type="entry name" value="HEMOGLOBIN AND HEMOGLOBIN-HAPTOGLOBIN-BINDING PROTEIN 1-RELATED"/>
    <property type="match status" value="1"/>
</dbReference>
<dbReference type="RefSeq" id="WP_109644798.1">
    <property type="nucleotide sequence ID" value="NZ_QGGB01000002.1"/>
</dbReference>
<keyword evidence="16" id="KW-1185">Reference proteome</keyword>